<evidence type="ECO:0000313" key="6">
    <source>
        <dbReference type="EMBL" id="PVZ94607.1"/>
    </source>
</evidence>
<dbReference type="AlphaFoldDB" id="A0A2V1HW12"/>
<dbReference type="Pfam" id="PF05726">
    <property type="entry name" value="Pirin_C"/>
    <property type="match status" value="1"/>
</dbReference>
<dbReference type="RefSeq" id="WP_116757118.1">
    <property type="nucleotide sequence ID" value="NZ_JBHUEX010000001.1"/>
</dbReference>
<feature type="domain" description="Pirin N-terminal" evidence="4">
    <location>
        <begin position="54"/>
        <end position="154"/>
    </location>
</feature>
<evidence type="ECO:0000256" key="3">
    <source>
        <dbReference type="SAM" id="MobiDB-lite"/>
    </source>
</evidence>
<evidence type="ECO:0000259" key="5">
    <source>
        <dbReference type="Pfam" id="PF05726"/>
    </source>
</evidence>
<sequence>MTNLERDPALVATDAATERPVGGAEVGGAPSTPRGAIEVLSPREVPLGGPRAMTVRRTLPQRRRSLIGAWCFVDHYGPDDVSTSGGMHVPGHPHTGLQTVTWLFEGEIEHRDTLGTLLTIRPGEVNLMTSGEGIAHSEYSTPTTTRVHGAQLWIALPEPRRQGSRAFEHFAPEPFAVDDAVVKVFLGRLAGASSPVRTWTRVVGAEIRLPAHGRVALDVDPAFEHGVLVDTGTITLEGEPGDGSELLFSAVGASRLTLVAGADGARVLLIGGEPLGESIVMWWNFIARDHDEIVAQRTAWQDRVSALRDGGTPGDAERFGEFPDAWNDVLPAPELPNVRLSPRR</sequence>
<name>A0A2V1HW12_9MICO</name>
<dbReference type="InterPro" id="IPR008778">
    <property type="entry name" value="Pirin_C_dom"/>
</dbReference>
<dbReference type="EMBL" id="QEOP01000002">
    <property type="protein sequence ID" value="PVZ94607.1"/>
    <property type="molecule type" value="Genomic_DNA"/>
</dbReference>
<comment type="caution">
    <text evidence="6">The sequence shown here is derived from an EMBL/GenBank/DDBJ whole genome shotgun (WGS) entry which is preliminary data.</text>
</comment>
<organism evidence="6 7">
    <name type="scientific">Amnibacterium flavum</name>
    <dbReference type="NCBI Taxonomy" id="2173173"/>
    <lineage>
        <taxon>Bacteria</taxon>
        <taxon>Bacillati</taxon>
        <taxon>Actinomycetota</taxon>
        <taxon>Actinomycetes</taxon>
        <taxon>Micrococcales</taxon>
        <taxon>Microbacteriaceae</taxon>
        <taxon>Amnibacterium</taxon>
    </lineage>
</organism>
<dbReference type="Pfam" id="PF02678">
    <property type="entry name" value="Pirin"/>
    <property type="match status" value="1"/>
</dbReference>
<dbReference type="SUPFAM" id="SSF51182">
    <property type="entry name" value="RmlC-like cupins"/>
    <property type="match status" value="1"/>
</dbReference>
<comment type="similarity">
    <text evidence="1 2">Belongs to the pirin family.</text>
</comment>
<accession>A0A2V1HW12</accession>
<dbReference type="InterPro" id="IPR003829">
    <property type="entry name" value="Pirin_N_dom"/>
</dbReference>
<dbReference type="InterPro" id="IPR011051">
    <property type="entry name" value="RmlC_Cupin_sf"/>
</dbReference>
<gene>
    <name evidence="6" type="ORF">DDQ50_13000</name>
</gene>
<evidence type="ECO:0000256" key="1">
    <source>
        <dbReference type="ARBA" id="ARBA00008416"/>
    </source>
</evidence>
<keyword evidence="7" id="KW-1185">Reference proteome</keyword>
<evidence type="ECO:0000256" key="2">
    <source>
        <dbReference type="RuleBase" id="RU003457"/>
    </source>
</evidence>
<dbReference type="CDD" id="cd02909">
    <property type="entry name" value="cupin_pirin_N"/>
    <property type="match status" value="1"/>
</dbReference>
<feature type="domain" description="Pirin C-terminal" evidence="5">
    <location>
        <begin position="205"/>
        <end position="302"/>
    </location>
</feature>
<dbReference type="InterPro" id="IPR012093">
    <property type="entry name" value="Pirin"/>
</dbReference>
<feature type="region of interest" description="Disordered" evidence="3">
    <location>
        <begin position="1"/>
        <end position="35"/>
    </location>
</feature>
<proteinExistence type="inferred from homology"/>
<protein>
    <submittedName>
        <fullName evidence="6">Pirin</fullName>
    </submittedName>
</protein>
<evidence type="ECO:0000259" key="4">
    <source>
        <dbReference type="Pfam" id="PF02678"/>
    </source>
</evidence>
<dbReference type="Proteomes" id="UP000244893">
    <property type="component" value="Unassembled WGS sequence"/>
</dbReference>
<dbReference type="PANTHER" id="PTHR13903">
    <property type="entry name" value="PIRIN-RELATED"/>
    <property type="match status" value="1"/>
</dbReference>
<reference evidence="6 7" key="1">
    <citation type="submission" date="2018-05" db="EMBL/GenBank/DDBJ databases">
        <title>Amnibacterium sp. M8JJ-5, whole genome shotgun sequence.</title>
        <authorList>
            <person name="Tuo L."/>
        </authorList>
    </citation>
    <scope>NUCLEOTIDE SEQUENCE [LARGE SCALE GENOMIC DNA]</scope>
    <source>
        <strain evidence="6 7">M8JJ-5</strain>
    </source>
</reference>
<dbReference type="PANTHER" id="PTHR13903:SF8">
    <property type="entry name" value="PIRIN"/>
    <property type="match status" value="1"/>
</dbReference>
<dbReference type="CDD" id="cd02247">
    <property type="entry name" value="cupin_pirin_C"/>
    <property type="match status" value="1"/>
</dbReference>
<dbReference type="OrthoDB" id="9780903at2"/>
<evidence type="ECO:0000313" key="7">
    <source>
        <dbReference type="Proteomes" id="UP000244893"/>
    </source>
</evidence>
<dbReference type="InterPro" id="IPR014710">
    <property type="entry name" value="RmlC-like_jellyroll"/>
</dbReference>
<dbReference type="Gene3D" id="2.60.120.10">
    <property type="entry name" value="Jelly Rolls"/>
    <property type="match status" value="1"/>
</dbReference>